<evidence type="ECO:0000256" key="7">
    <source>
        <dbReference type="ARBA" id="ARBA00022989"/>
    </source>
</evidence>
<sequence length="697" mass="78673">MAKYSEFVYDYIGNAYERKNLYLRDVALLQKRIGEAASEEKAGLSKDLANLTSQKESHPYNIKLKDFNEKEKVFLKGLEDRTKEFTSSLPAGLSKEGKEFRVDLERAKLQKEFYKDYTFLTYDAKLKFDESNVILRLMPEIIETSERLENELSEAIRLKGTFSTEDENKAKLDIDDYVTEQKKAMEIAQNRLKDKKANGLISSKALKNGVQELKKEYRNNVRVKSYDSPERKNSEFIKSKRFELKDYLKVRRRVVNADIADARRNNPIEVSRTRPLYSYLSIPLPGLGQLLNGQIVKAALFFLAAIFTYVIAIPYALGFGNYQGNGIAGLITLAEGARRIDKSLIFMIEGIIAIFLLIFAVVLIILSFRDAMGVEKGMIKGIRPGNWFETKTKLGEEGFPYMVSLPALLVIVFIVLVPISTAILLSFTGMDPQNQSKFPWVGIQNYALIAGGKGLAGKVFYSIFGWTVLWTLLSTTLAIFLGFALALIANNERIKGKAFFRIVYLLPWAVPAFITIMFFSIMFSPNGILTDVIEFVFGSRFEVKNNAMLTRSVLIFMQGWLGSSYIFLLSTGVLQAIPEDLYEAAQIDGASAWQKTMKITVPLVLFQTAPLLVGQYTFNFNNFSIIYLFNGGGPFNPSVYGNLAGSTDILISYIYKLTMDNQYQSIGAAITIVISLGLMVFTFFGYRNSKAFKEERL</sequence>
<evidence type="ECO:0000259" key="10">
    <source>
        <dbReference type="PROSITE" id="PS50928"/>
    </source>
</evidence>
<dbReference type="InterPro" id="IPR000515">
    <property type="entry name" value="MetI-like"/>
</dbReference>
<feature type="transmembrane region" description="Helical" evidence="9">
    <location>
        <begin position="343"/>
        <end position="368"/>
    </location>
</feature>
<protein>
    <submittedName>
        <fullName evidence="11">Arabinogalactan oligomer/maltooligosaccharide transport system permease protein</fullName>
    </submittedName>
</protein>
<evidence type="ECO:0000256" key="4">
    <source>
        <dbReference type="ARBA" id="ARBA00022475"/>
    </source>
</evidence>
<evidence type="ECO:0000256" key="3">
    <source>
        <dbReference type="ARBA" id="ARBA00022448"/>
    </source>
</evidence>
<feature type="transmembrane region" description="Helical" evidence="9">
    <location>
        <begin position="666"/>
        <end position="686"/>
    </location>
</feature>
<comment type="subcellular location">
    <subcellularLocation>
        <location evidence="1 9">Cell membrane</location>
        <topology evidence="1 9">Multi-pass membrane protein</topology>
    </subcellularLocation>
</comment>
<dbReference type="Proteomes" id="UP001519271">
    <property type="component" value="Unassembled WGS sequence"/>
</dbReference>
<feature type="transmembrane region" description="Helical" evidence="9">
    <location>
        <begin position="470"/>
        <end position="490"/>
    </location>
</feature>
<keyword evidence="4" id="KW-1003">Cell membrane</keyword>
<dbReference type="PROSITE" id="PS50928">
    <property type="entry name" value="ABC_TM1"/>
    <property type="match status" value="1"/>
</dbReference>
<reference evidence="11 12" key="1">
    <citation type="submission" date="2021-03" db="EMBL/GenBank/DDBJ databases">
        <title>Genomic Encyclopedia of Type Strains, Phase IV (KMG-IV): sequencing the most valuable type-strain genomes for metagenomic binning, comparative biology and taxonomic classification.</title>
        <authorList>
            <person name="Goeker M."/>
        </authorList>
    </citation>
    <scope>NUCLEOTIDE SEQUENCE [LARGE SCALE GENOMIC DNA]</scope>
    <source>
        <strain evidence="11 12">DSM 6139</strain>
    </source>
</reference>
<evidence type="ECO:0000256" key="9">
    <source>
        <dbReference type="RuleBase" id="RU363032"/>
    </source>
</evidence>
<evidence type="ECO:0000256" key="1">
    <source>
        <dbReference type="ARBA" id="ARBA00004651"/>
    </source>
</evidence>
<feature type="transmembrane region" description="Helical" evidence="9">
    <location>
        <begin position="599"/>
        <end position="618"/>
    </location>
</feature>
<feature type="transmembrane region" description="Helical" evidence="9">
    <location>
        <begin position="446"/>
        <end position="464"/>
    </location>
</feature>
<proteinExistence type="inferred from homology"/>
<feature type="domain" description="ABC transmembrane type-1" evidence="10">
    <location>
        <begin position="464"/>
        <end position="685"/>
    </location>
</feature>
<keyword evidence="12" id="KW-1185">Reference proteome</keyword>
<dbReference type="Gene3D" id="1.10.3720.10">
    <property type="entry name" value="MetI-like"/>
    <property type="match status" value="1"/>
</dbReference>
<name>A0ABS4G1H6_9CLOT</name>
<feature type="transmembrane region" description="Helical" evidence="9">
    <location>
        <begin position="299"/>
        <end position="322"/>
    </location>
</feature>
<keyword evidence="8 9" id="KW-0472">Membrane</keyword>
<comment type="caution">
    <text evidence="11">The sequence shown here is derived from an EMBL/GenBank/DDBJ whole genome shotgun (WGS) entry which is preliminary data.</text>
</comment>
<feature type="transmembrane region" description="Helical" evidence="9">
    <location>
        <begin position="553"/>
        <end position="578"/>
    </location>
</feature>
<comment type="similarity">
    <text evidence="2">Belongs to the binding-protein-dependent transport system permease family. MalFG subfamily.</text>
</comment>
<dbReference type="RefSeq" id="WP_209458635.1">
    <property type="nucleotide sequence ID" value="NZ_JAGGKC010000005.1"/>
</dbReference>
<evidence type="ECO:0000313" key="12">
    <source>
        <dbReference type="Proteomes" id="UP001519271"/>
    </source>
</evidence>
<gene>
    <name evidence="11" type="ORF">J2Z34_000872</name>
</gene>
<keyword evidence="7 9" id="KW-1133">Transmembrane helix</keyword>
<keyword evidence="5" id="KW-0762">Sugar transport</keyword>
<accession>A0ABS4G1H6</accession>
<evidence type="ECO:0000256" key="2">
    <source>
        <dbReference type="ARBA" id="ARBA00009047"/>
    </source>
</evidence>
<feature type="transmembrane region" description="Helical" evidence="9">
    <location>
        <begin position="401"/>
        <end position="425"/>
    </location>
</feature>
<evidence type="ECO:0000256" key="5">
    <source>
        <dbReference type="ARBA" id="ARBA00022597"/>
    </source>
</evidence>
<dbReference type="CDD" id="cd06261">
    <property type="entry name" value="TM_PBP2"/>
    <property type="match status" value="1"/>
</dbReference>
<feature type="transmembrane region" description="Helical" evidence="9">
    <location>
        <begin position="502"/>
        <end position="523"/>
    </location>
</feature>
<dbReference type="InterPro" id="IPR035906">
    <property type="entry name" value="MetI-like_sf"/>
</dbReference>
<keyword evidence="6 9" id="KW-0812">Transmembrane</keyword>
<evidence type="ECO:0000313" key="11">
    <source>
        <dbReference type="EMBL" id="MBP1918400.1"/>
    </source>
</evidence>
<dbReference type="Pfam" id="PF00528">
    <property type="entry name" value="BPD_transp_1"/>
    <property type="match status" value="1"/>
</dbReference>
<dbReference type="EMBL" id="JAGGKC010000005">
    <property type="protein sequence ID" value="MBP1918400.1"/>
    <property type="molecule type" value="Genomic_DNA"/>
</dbReference>
<organism evidence="11 12">
    <name type="scientific">Youngiibacter multivorans</name>
    <dbReference type="NCBI Taxonomy" id="937251"/>
    <lineage>
        <taxon>Bacteria</taxon>
        <taxon>Bacillati</taxon>
        <taxon>Bacillota</taxon>
        <taxon>Clostridia</taxon>
        <taxon>Eubacteriales</taxon>
        <taxon>Clostridiaceae</taxon>
        <taxon>Youngiibacter</taxon>
    </lineage>
</organism>
<dbReference type="PANTHER" id="PTHR47314:SF1">
    <property type="entry name" value="MALTOSE_MALTODEXTRIN TRANSPORT SYSTEM PERMEASE PROTEIN MALF"/>
    <property type="match status" value="1"/>
</dbReference>
<evidence type="ECO:0000256" key="8">
    <source>
        <dbReference type="ARBA" id="ARBA00023136"/>
    </source>
</evidence>
<evidence type="ECO:0000256" key="6">
    <source>
        <dbReference type="ARBA" id="ARBA00022692"/>
    </source>
</evidence>
<dbReference type="SUPFAM" id="SSF161098">
    <property type="entry name" value="MetI-like"/>
    <property type="match status" value="1"/>
</dbReference>
<keyword evidence="3 9" id="KW-0813">Transport</keyword>
<dbReference type="PANTHER" id="PTHR47314">
    <property type="entry name" value="MALTOSE/MALTODEXTRIN TRANSPORT SYSTEM PERMEASE PROTEIN MALF"/>
    <property type="match status" value="1"/>
</dbReference>